<keyword evidence="4 6" id="KW-0472">Membrane</keyword>
<feature type="transmembrane region" description="Helical" evidence="6">
    <location>
        <begin position="504"/>
        <end position="526"/>
    </location>
</feature>
<dbReference type="EMBL" id="CP031034">
    <property type="protein sequence ID" value="QDZ18215.1"/>
    <property type="molecule type" value="Genomic_DNA"/>
</dbReference>
<feature type="compositionally biased region" description="Low complexity" evidence="5">
    <location>
        <begin position="37"/>
        <end position="52"/>
    </location>
</feature>
<feature type="region of interest" description="Disordered" evidence="5">
    <location>
        <begin position="28"/>
        <end position="81"/>
    </location>
</feature>
<evidence type="ECO:0000256" key="2">
    <source>
        <dbReference type="ARBA" id="ARBA00022692"/>
    </source>
</evidence>
<reference evidence="10 11" key="1">
    <citation type="submission" date="2018-07" db="EMBL/GenBank/DDBJ databases">
        <title>The complete nuclear genome of the prasinophyte Chloropicon primus (CCMP1205).</title>
        <authorList>
            <person name="Pombert J.-F."/>
            <person name="Otis C."/>
            <person name="Turmel M."/>
            <person name="Lemieux C."/>
        </authorList>
    </citation>
    <scope>NUCLEOTIDE SEQUENCE [LARGE SCALE GENOMIC DNA]</scope>
    <source>
        <strain evidence="10 11">CCMP1205</strain>
    </source>
</reference>
<keyword evidence="7" id="KW-0732">Signal</keyword>
<protein>
    <submittedName>
        <fullName evidence="10">Ligand-gated ion-channel protein</fullName>
    </submittedName>
</protein>
<dbReference type="Pfam" id="PF02932">
    <property type="entry name" value="Neur_chan_memb"/>
    <property type="match status" value="1"/>
</dbReference>
<keyword evidence="3 6" id="KW-1133">Transmembrane helix</keyword>
<dbReference type="InterPro" id="IPR006202">
    <property type="entry name" value="Neur_chan_lig-bd"/>
</dbReference>
<gene>
    <name evidence="10" type="ORF">A3770_01p07330</name>
</gene>
<keyword evidence="11" id="KW-1185">Reference proteome</keyword>
<evidence type="ECO:0000313" key="10">
    <source>
        <dbReference type="EMBL" id="QDZ18215.1"/>
    </source>
</evidence>
<dbReference type="Pfam" id="PF02931">
    <property type="entry name" value="Neur_chan_LBD"/>
    <property type="match status" value="1"/>
</dbReference>
<feature type="compositionally biased region" description="Gly residues" evidence="5">
    <location>
        <begin position="53"/>
        <end position="79"/>
    </location>
</feature>
<dbReference type="OrthoDB" id="5975154at2759"/>
<dbReference type="SUPFAM" id="SSF90112">
    <property type="entry name" value="Neurotransmitter-gated ion-channel transmembrane pore"/>
    <property type="match status" value="1"/>
</dbReference>
<keyword evidence="2 6" id="KW-0812">Transmembrane</keyword>
<proteinExistence type="predicted"/>
<dbReference type="InterPro" id="IPR036719">
    <property type="entry name" value="Neuro-gated_channel_TM_sf"/>
</dbReference>
<comment type="subcellular location">
    <subcellularLocation>
        <location evidence="1">Membrane</location>
        <topology evidence="1">Multi-pass membrane protein</topology>
    </subcellularLocation>
</comment>
<evidence type="ECO:0000313" key="11">
    <source>
        <dbReference type="Proteomes" id="UP000316726"/>
    </source>
</evidence>
<evidence type="ECO:0000259" key="9">
    <source>
        <dbReference type="Pfam" id="PF02932"/>
    </source>
</evidence>
<feature type="transmembrane region" description="Helical" evidence="6">
    <location>
        <begin position="648"/>
        <end position="668"/>
    </location>
</feature>
<accession>A0A5B8MEV2</accession>
<evidence type="ECO:0000256" key="6">
    <source>
        <dbReference type="SAM" id="Phobius"/>
    </source>
</evidence>
<evidence type="ECO:0000256" key="1">
    <source>
        <dbReference type="ARBA" id="ARBA00004141"/>
    </source>
</evidence>
<feature type="transmembrane region" description="Helical" evidence="6">
    <location>
        <begin position="564"/>
        <end position="589"/>
    </location>
</feature>
<feature type="signal peptide" evidence="7">
    <location>
        <begin position="1"/>
        <end position="28"/>
    </location>
</feature>
<dbReference type="Gene3D" id="1.20.58.390">
    <property type="entry name" value="Neurotransmitter-gated ion-channel transmembrane domain"/>
    <property type="match status" value="1"/>
</dbReference>
<dbReference type="InterPro" id="IPR006029">
    <property type="entry name" value="Neurotrans-gated_channel_TM"/>
</dbReference>
<evidence type="ECO:0000256" key="3">
    <source>
        <dbReference type="ARBA" id="ARBA00022989"/>
    </source>
</evidence>
<feature type="domain" description="Neurotransmitter-gated ion-channel transmembrane" evidence="9">
    <location>
        <begin position="515"/>
        <end position="608"/>
    </location>
</feature>
<feature type="domain" description="Neurotransmitter-gated ion-channel ligand-binding" evidence="8">
    <location>
        <begin position="280"/>
        <end position="394"/>
    </location>
</feature>
<evidence type="ECO:0000256" key="5">
    <source>
        <dbReference type="SAM" id="MobiDB-lite"/>
    </source>
</evidence>
<dbReference type="AlphaFoldDB" id="A0A5B8MEV2"/>
<dbReference type="InterPro" id="IPR038050">
    <property type="entry name" value="Neuro_actylchol_rec"/>
</dbReference>
<dbReference type="GO" id="GO:0016020">
    <property type="term" value="C:membrane"/>
    <property type="evidence" value="ECO:0007669"/>
    <property type="project" value="UniProtKB-SubCell"/>
</dbReference>
<dbReference type="GO" id="GO:0004888">
    <property type="term" value="F:transmembrane signaling receptor activity"/>
    <property type="evidence" value="ECO:0007669"/>
    <property type="project" value="InterPro"/>
</dbReference>
<dbReference type="PANTHER" id="PTHR18945">
    <property type="entry name" value="NEUROTRANSMITTER GATED ION CHANNEL"/>
    <property type="match status" value="1"/>
</dbReference>
<organism evidence="10 11">
    <name type="scientific">Chloropicon primus</name>
    <dbReference type="NCBI Taxonomy" id="1764295"/>
    <lineage>
        <taxon>Eukaryota</taxon>
        <taxon>Viridiplantae</taxon>
        <taxon>Chlorophyta</taxon>
        <taxon>Chloropicophyceae</taxon>
        <taxon>Chloropicales</taxon>
        <taxon>Chloropicaceae</taxon>
        <taxon>Chloropicon</taxon>
    </lineage>
</organism>
<evidence type="ECO:0000259" key="8">
    <source>
        <dbReference type="Pfam" id="PF02931"/>
    </source>
</evidence>
<feature type="chain" id="PRO_5022732812" evidence="7">
    <location>
        <begin position="29"/>
        <end position="671"/>
    </location>
</feature>
<evidence type="ECO:0000256" key="4">
    <source>
        <dbReference type="ARBA" id="ARBA00023136"/>
    </source>
</evidence>
<dbReference type="InterPro" id="IPR036734">
    <property type="entry name" value="Neur_chan_lig-bd_sf"/>
</dbReference>
<evidence type="ECO:0000256" key="7">
    <source>
        <dbReference type="SAM" id="SignalP"/>
    </source>
</evidence>
<dbReference type="InterPro" id="IPR006201">
    <property type="entry name" value="Neur_channel"/>
</dbReference>
<dbReference type="STRING" id="1764295.A0A5B8MEV2"/>
<sequence>MAVARRFRIGALVVLVLALQAAQYRSLAQPQQGGGSQQSANGGDSGSSSNGNKNGGSGTGNGASSGGTGGGPGNKGGGKLSPEEMKALADAALQDERNEVNDFKNKYKQRRHWRGFCLCAGNMFDATPDDSFVNSCFTDLTSSCYHKGFAVPLEEQTGGIFSYELCSLLTEVDAGSVTQEFLSQMDYEVKRKCKHPYRADTLELLNFFRDSVMVEPGLLQKMTDAGFMGQMFSDLTESQAEYMGFPISFYNDLLKARDYLIFSGKTVPYTVDRGSNLTVQSTVEANIQIDDVYDINEKDFTFQAAFTLSFAWTDQNMWSDCLAEDEDIDQGECRWVWRPEPVFKNARELEISKKSLVFLGGYKSAFYTIHARGLFSTPMSFKKFPRDWQDLLIEFSLKPSAASTTDTLYDNFKFFPVTALSTMAMTSESGHDAISGWRLHGVSATEKMSMRTYESTNLLKAAGSSVWKRVEKQIERLFGDSYMPGVEYESTVTATIVVERVTSYYMLNFTLVVALLTIMSWVSFFLPPQDLNDRATLSLTIILALNVFQLIMNDNLPETGYLTPLSIFIIGSTFFASFATVESVVVFVLQRRTAMREEVVRKFRGSISVSPLPAQQEGSEKVEASSKVSLLRRAMTLENIEKLLANHLDYFCIIFLPVSYTIMTLVVFDLF</sequence>
<dbReference type="Proteomes" id="UP000316726">
    <property type="component" value="Chromosome 1"/>
</dbReference>
<feature type="transmembrane region" description="Helical" evidence="6">
    <location>
        <begin position="535"/>
        <end position="552"/>
    </location>
</feature>
<dbReference type="GO" id="GO:0005230">
    <property type="term" value="F:extracellular ligand-gated monoatomic ion channel activity"/>
    <property type="evidence" value="ECO:0007669"/>
    <property type="project" value="InterPro"/>
</dbReference>
<dbReference type="SUPFAM" id="SSF63712">
    <property type="entry name" value="Nicotinic receptor ligand binding domain-like"/>
    <property type="match status" value="1"/>
</dbReference>
<name>A0A5B8MEV2_9CHLO</name>
<dbReference type="Gene3D" id="2.70.170.10">
    <property type="entry name" value="Neurotransmitter-gated ion-channel ligand-binding domain"/>
    <property type="match status" value="1"/>
</dbReference>